<dbReference type="AlphaFoldDB" id="A0A4R1N2T1"/>
<evidence type="ECO:0000313" key="2">
    <source>
        <dbReference type="EMBL" id="TCK99481.1"/>
    </source>
</evidence>
<feature type="non-terminal residue" evidence="2">
    <location>
        <position position="113"/>
    </location>
</feature>
<organism evidence="2 3">
    <name type="scientific">Natranaerovirga hydrolytica</name>
    <dbReference type="NCBI Taxonomy" id="680378"/>
    <lineage>
        <taxon>Bacteria</taxon>
        <taxon>Bacillati</taxon>
        <taxon>Bacillota</taxon>
        <taxon>Clostridia</taxon>
        <taxon>Lachnospirales</taxon>
        <taxon>Natranaerovirgaceae</taxon>
        <taxon>Natranaerovirga</taxon>
    </lineage>
</organism>
<reference evidence="2 3" key="1">
    <citation type="submission" date="2019-03" db="EMBL/GenBank/DDBJ databases">
        <title>Genomic Encyclopedia of Type Strains, Phase IV (KMG-IV): sequencing the most valuable type-strain genomes for metagenomic binning, comparative biology and taxonomic classification.</title>
        <authorList>
            <person name="Goeker M."/>
        </authorList>
    </citation>
    <scope>NUCLEOTIDE SEQUENCE [LARGE SCALE GENOMIC DNA]</scope>
    <source>
        <strain evidence="2 3">DSM 24176</strain>
    </source>
</reference>
<dbReference type="EMBL" id="SMGQ01000003">
    <property type="protein sequence ID" value="TCK99481.1"/>
    <property type="molecule type" value="Genomic_DNA"/>
</dbReference>
<proteinExistence type="predicted"/>
<dbReference type="RefSeq" id="WP_132278915.1">
    <property type="nucleotide sequence ID" value="NZ_SMGQ01000003.1"/>
</dbReference>
<comment type="caution">
    <text evidence="2">The sequence shown here is derived from an EMBL/GenBank/DDBJ whole genome shotgun (WGS) entry which is preliminary data.</text>
</comment>
<sequence>MLDEVKARYHEPNVRNRVAIIENLLNQLRKEAIEETDWARKQKQELINIAGQTRQEEHQIIELFQNNRQTYTTVRSRIIFGIKKINIKEIKPMKKRIAILMIILSVTSVGLWA</sequence>
<evidence type="ECO:0000256" key="1">
    <source>
        <dbReference type="SAM" id="Phobius"/>
    </source>
</evidence>
<keyword evidence="3" id="KW-1185">Reference proteome</keyword>
<evidence type="ECO:0000313" key="3">
    <source>
        <dbReference type="Proteomes" id="UP000294545"/>
    </source>
</evidence>
<keyword evidence="1" id="KW-0812">Transmembrane</keyword>
<name>A0A4R1N2T1_9FIRM</name>
<feature type="transmembrane region" description="Helical" evidence="1">
    <location>
        <begin position="97"/>
        <end position="112"/>
    </location>
</feature>
<keyword evidence="1" id="KW-0472">Membrane</keyword>
<keyword evidence="1" id="KW-1133">Transmembrane helix</keyword>
<gene>
    <name evidence="2" type="ORF">EDC19_0101</name>
</gene>
<dbReference type="Proteomes" id="UP000294545">
    <property type="component" value="Unassembled WGS sequence"/>
</dbReference>
<protein>
    <submittedName>
        <fullName evidence="2">Uncharacterized protein</fullName>
    </submittedName>
</protein>
<accession>A0A4R1N2T1</accession>